<keyword evidence="5" id="KW-1185">Reference proteome</keyword>
<feature type="transmembrane region" description="Helical" evidence="1">
    <location>
        <begin position="12"/>
        <end position="35"/>
    </location>
</feature>
<evidence type="ECO:0000313" key="2">
    <source>
        <dbReference type="EMBL" id="PHK48577.1"/>
    </source>
</evidence>
<reference evidence="2" key="3">
    <citation type="submission" date="2017-10" db="EMBL/GenBank/DDBJ databases">
        <authorList>
            <person name="Vrbovska V."/>
            <person name="Kovarovic V."/>
            <person name="Indrakova A."/>
        </authorList>
    </citation>
    <scope>NUCLEOTIDE SEQUENCE</scope>
    <source>
        <strain evidence="2">CCM 8730</strain>
    </source>
</reference>
<evidence type="ECO:0000256" key="1">
    <source>
        <dbReference type="SAM" id="Phobius"/>
    </source>
</evidence>
<evidence type="ECO:0000313" key="4">
    <source>
        <dbReference type="Proteomes" id="UP000223828"/>
    </source>
</evidence>
<protein>
    <submittedName>
        <fullName evidence="2">Uncharacterized protein</fullName>
    </submittedName>
</protein>
<reference evidence="3" key="4">
    <citation type="submission" date="2022-03" db="EMBL/GenBank/DDBJ databases">
        <title>Complete Genome Sequence of Staphylococcus edaphicus strain CCM 8731.</title>
        <authorList>
            <person name="Rimmer C.O."/>
            <person name="Thomas J.C."/>
        </authorList>
    </citation>
    <scope>NUCLEOTIDE SEQUENCE</scope>
    <source>
        <strain evidence="3">CCM 8731</strain>
    </source>
</reference>
<dbReference type="Proteomes" id="UP000223828">
    <property type="component" value="Unassembled WGS sequence"/>
</dbReference>
<name>A0A2C6WMA6_9STAP</name>
<dbReference type="RefSeq" id="WP_099091361.1">
    <property type="nucleotide sequence ID" value="NZ_CP093217.1"/>
</dbReference>
<dbReference type="EMBL" id="MRZN01000031">
    <property type="protein sequence ID" value="PHK48577.1"/>
    <property type="molecule type" value="Genomic_DNA"/>
</dbReference>
<keyword evidence="1" id="KW-1133">Transmembrane helix</keyword>
<organism evidence="2 4">
    <name type="scientific">Staphylococcus edaphicus</name>
    <dbReference type="NCBI Taxonomy" id="1955013"/>
    <lineage>
        <taxon>Bacteria</taxon>
        <taxon>Bacillati</taxon>
        <taxon>Bacillota</taxon>
        <taxon>Bacilli</taxon>
        <taxon>Bacillales</taxon>
        <taxon>Staphylococcaceae</taxon>
        <taxon>Staphylococcus</taxon>
    </lineage>
</organism>
<keyword evidence="1" id="KW-0812">Transmembrane</keyword>
<evidence type="ECO:0000313" key="3">
    <source>
        <dbReference type="EMBL" id="UQW81458.1"/>
    </source>
</evidence>
<gene>
    <name evidence="2" type="ORF">BTJ66_12985</name>
    <name evidence="3" type="ORF">MNY58_13015</name>
</gene>
<accession>A0A2C6WMA6</accession>
<dbReference type="OrthoDB" id="9970974at2"/>
<dbReference type="Proteomes" id="UP001056588">
    <property type="component" value="Chromosome"/>
</dbReference>
<dbReference type="AlphaFoldDB" id="A0A2C6WMA6"/>
<proteinExistence type="predicted"/>
<feature type="transmembrane region" description="Helical" evidence="1">
    <location>
        <begin position="41"/>
        <end position="66"/>
    </location>
</feature>
<evidence type="ECO:0000313" key="5">
    <source>
        <dbReference type="Proteomes" id="UP001056588"/>
    </source>
</evidence>
<dbReference type="EMBL" id="CP093217">
    <property type="protein sequence ID" value="UQW81458.1"/>
    <property type="molecule type" value="Genomic_DNA"/>
</dbReference>
<keyword evidence="1" id="KW-0472">Membrane</keyword>
<sequence length="80" mass="9268">MKQKHTQPNSKLFKTMLPITVLLHLFFIGLSIHNILTKADLVATCLSIFSLMIFTSMLTLVAHTYMNYKRQNKSQKENLK</sequence>
<reference evidence="4" key="2">
    <citation type="submission" date="2017-10" db="EMBL/GenBank/DDBJ databases">
        <title>Staphylococcus edaphicus sp. nov., isolated in Antarctica, harbouring mecC gene and genomic islands essential in adaptation to extreme environment.</title>
        <authorList>
            <person name="Pantucek R."/>
            <person name="Sedlacek I."/>
            <person name="Indrakova A."/>
            <person name="Vrbovska V."/>
            <person name="Maslanova I."/>
            <person name="Kovarovic V."/>
            <person name="Svec P."/>
            <person name="Kralova S."/>
            <person name="Kristofova L."/>
            <person name="Keklakova J."/>
            <person name="Petras P."/>
            <person name="Doskar J."/>
        </authorList>
    </citation>
    <scope>NUCLEOTIDE SEQUENCE [LARGE SCALE GENOMIC DNA]</scope>
    <source>
        <strain evidence="4">CCM 5085</strain>
    </source>
</reference>
<reference evidence="2" key="1">
    <citation type="journal article" date="2017" name="Appl. Environ. Microbiol.">
        <title>Staphylococcus edaphicus sp. nov., isolated in Antarctica, harbours mecC gene and genomic islands with suspected role in adaptation to extreme environment.</title>
        <authorList>
            <person name="Pantucek R."/>
            <person name="Sedlacek I."/>
            <person name="Indrakova A."/>
            <person name="Vrbovska V."/>
            <person name="Maslanova I."/>
            <person name="Kovarovic V."/>
            <person name="Svec P."/>
            <person name="Kralova S."/>
            <person name="Kristofova L."/>
            <person name="Keklakova J."/>
            <person name="Petras P."/>
            <person name="Doskar J."/>
        </authorList>
    </citation>
    <scope>NUCLEOTIDE SEQUENCE</scope>
    <source>
        <strain evidence="2">CCM 8730</strain>
    </source>
</reference>